<evidence type="ECO:0000313" key="1">
    <source>
        <dbReference type="EMBL" id="PMD34179.1"/>
    </source>
</evidence>
<protein>
    <submittedName>
        <fullName evidence="1">Uncharacterized protein</fullName>
    </submittedName>
</protein>
<keyword evidence="2" id="KW-1185">Reference proteome</keyword>
<evidence type="ECO:0000313" key="2">
    <source>
        <dbReference type="Proteomes" id="UP000235786"/>
    </source>
</evidence>
<dbReference type="Proteomes" id="UP000235786">
    <property type="component" value="Unassembled WGS sequence"/>
</dbReference>
<dbReference type="AlphaFoldDB" id="A0A2J6R6R7"/>
<gene>
    <name evidence="1" type="ORF">L207DRAFT_534535</name>
</gene>
<accession>A0A2J6R6R7</accession>
<organism evidence="1 2">
    <name type="scientific">Hyaloscypha variabilis (strain UAMH 11265 / GT02V1 / F)</name>
    <name type="common">Meliniomyces variabilis</name>
    <dbReference type="NCBI Taxonomy" id="1149755"/>
    <lineage>
        <taxon>Eukaryota</taxon>
        <taxon>Fungi</taxon>
        <taxon>Dikarya</taxon>
        <taxon>Ascomycota</taxon>
        <taxon>Pezizomycotina</taxon>
        <taxon>Leotiomycetes</taxon>
        <taxon>Helotiales</taxon>
        <taxon>Hyaloscyphaceae</taxon>
        <taxon>Hyaloscypha</taxon>
        <taxon>Hyaloscypha variabilis</taxon>
    </lineage>
</organism>
<reference evidence="1 2" key="1">
    <citation type="submission" date="2016-04" db="EMBL/GenBank/DDBJ databases">
        <title>A degradative enzymes factory behind the ericoid mycorrhizal symbiosis.</title>
        <authorList>
            <consortium name="DOE Joint Genome Institute"/>
            <person name="Martino E."/>
            <person name="Morin E."/>
            <person name="Grelet G."/>
            <person name="Kuo A."/>
            <person name="Kohler A."/>
            <person name="Daghino S."/>
            <person name="Barry K."/>
            <person name="Choi C."/>
            <person name="Cichocki N."/>
            <person name="Clum A."/>
            <person name="Copeland A."/>
            <person name="Hainaut M."/>
            <person name="Haridas S."/>
            <person name="Labutti K."/>
            <person name="Lindquist E."/>
            <person name="Lipzen A."/>
            <person name="Khouja H.-R."/>
            <person name="Murat C."/>
            <person name="Ohm R."/>
            <person name="Olson A."/>
            <person name="Spatafora J."/>
            <person name="Veneault-Fourrey C."/>
            <person name="Henrissat B."/>
            <person name="Grigoriev I."/>
            <person name="Martin F."/>
            <person name="Perotto S."/>
        </authorList>
    </citation>
    <scope>NUCLEOTIDE SEQUENCE [LARGE SCALE GENOMIC DNA]</scope>
    <source>
        <strain evidence="1 2">F</strain>
    </source>
</reference>
<name>A0A2J6R6R7_HYAVF</name>
<sequence length="107" mass="12080">MRNDGTIARILWKTAKVLEADAKSFHVQEANNLKKRAAIARVKLLTSGEDVREYHQKYGEGGKGHEKLYYGQNFGAEDMIAKFGDEKFKNYLAGYSLEITFPPPGIQ</sequence>
<proteinExistence type="predicted"/>
<dbReference type="EMBL" id="KZ613954">
    <property type="protein sequence ID" value="PMD34179.1"/>
    <property type="molecule type" value="Genomic_DNA"/>
</dbReference>